<dbReference type="AlphaFoldDB" id="K9ALG4"/>
<comment type="caution">
    <text evidence="1">The sequence shown here is derived from an EMBL/GenBank/DDBJ whole genome shotgun (WGS) entry which is preliminary data.</text>
</comment>
<name>K9ALG4_9STAP</name>
<gene>
    <name evidence="1" type="ORF">C273_05517</name>
</gene>
<protein>
    <submittedName>
        <fullName evidence="1">Type III restriction-modification system enzyme, M subunit</fullName>
    </submittedName>
</protein>
<reference evidence="1 2" key="1">
    <citation type="journal article" date="2013" name="Genome Announc.">
        <title>Genome Sequence of Staphylococcus massiliensis Strain S46, Isolated from the Surface of Healthy Human Skin.</title>
        <authorList>
            <person name="Srivastav R."/>
            <person name="Singh A."/>
            <person name="Jangir P.K."/>
            <person name="Kumari C."/>
            <person name="Muduli S."/>
            <person name="Sharma R."/>
        </authorList>
    </citation>
    <scope>NUCLEOTIDE SEQUENCE [LARGE SCALE GENOMIC DNA]</scope>
    <source>
        <strain evidence="1 2">S46</strain>
    </source>
</reference>
<dbReference type="RefSeq" id="WP_009383236.1">
    <property type="nucleotide sequence ID" value="NZ_AMSQ01000007.1"/>
</dbReference>
<proteinExistence type="predicted"/>
<dbReference type="OrthoDB" id="9800801at2"/>
<dbReference type="PATRIC" id="fig|1229783.3.peg.1114"/>
<dbReference type="EMBL" id="AMSQ01000007">
    <property type="protein sequence ID" value="EKU48139.1"/>
    <property type="molecule type" value="Genomic_DNA"/>
</dbReference>
<organism evidence="1 2">
    <name type="scientific">Staphylococcus massiliensis S46</name>
    <dbReference type="NCBI Taxonomy" id="1229783"/>
    <lineage>
        <taxon>Bacteria</taxon>
        <taxon>Bacillati</taxon>
        <taxon>Bacillota</taxon>
        <taxon>Bacilli</taxon>
        <taxon>Bacillales</taxon>
        <taxon>Staphylococcaceae</taxon>
        <taxon>Staphylococcus</taxon>
    </lineage>
</organism>
<accession>K9ALG4</accession>
<evidence type="ECO:0000313" key="2">
    <source>
        <dbReference type="Proteomes" id="UP000009885"/>
    </source>
</evidence>
<sequence>MIKDNLNFNNTVSENNVFLEELREKLPNYFRSNVYDEEGNLIELGGFDLEKFNNNIKNSQQSLFSSSYTLNFVGKNYAKKQAGEKSTSIIVPNKKINFKNKNENLIFSGDNLEVLRHLQNNYQNRIEYIY</sequence>
<evidence type="ECO:0000313" key="1">
    <source>
        <dbReference type="EMBL" id="EKU48139.1"/>
    </source>
</evidence>
<keyword evidence="2" id="KW-1185">Reference proteome</keyword>
<dbReference type="Proteomes" id="UP000009885">
    <property type="component" value="Unassembled WGS sequence"/>
</dbReference>
<dbReference type="STRING" id="1229783.C273_05517"/>
<dbReference type="eggNOG" id="COG2189">
    <property type="taxonomic scope" value="Bacteria"/>
</dbReference>